<evidence type="ECO:0000259" key="4">
    <source>
        <dbReference type="PROSITE" id="PS51372"/>
    </source>
</evidence>
<dbReference type="PANTHER" id="PTHR30185">
    <property type="entry name" value="CRYPTIC BETA-GLUCOSIDE BGL OPERON ANTITERMINATOR"/>
    <property type="match status" value="1"/>
</dbReference>
<dbReference type="InterPro" id="IPR036634">
    <property type="entry name" value="PRD_sf"/>
</dbReference>
<dbReference type="InterPro" id="IPR004341">
    <property type="entry name" value="CAT_RNA-bd_dom"/>
</dbReference>
<keyword evidence="1" id="KW-0677">Repeat</keyword>
<sequence>MQILRVFNNNVVLARREDGTEVVLTGRGLGFQTRPGQEVDPLKVVRVFEPTDGRDPDTLGGLVAAIPPEHIALAEEALDLVGVPVTATTLVAIADHISFAIKRVHQGIELEMPLRAEVEHLYPRELDRARQVLAHVNSRLTEPLPEDEAVAIAMHLVNAAMMGGDLTETYAMTGIIKQLFEVIESSFGRRFDMATVNAARFITHLRYFLVRVRSDRQLTDEAGPLRDAIRASYPAAYACAQRCRTVLELRLGRTVTEDEVVYLTLHVARLTTEVAGEA</sequence>
<proteinExistence type="predicted"/>
<dbReference type="SMART" id="SM01061">
    <property type="entry name" value="CAT_RBD"/>
    <property type="match status" value="1"/>
</dbReference>
<evidence type="ECO:0000256" key="1">
    <source>
        <dbReference type="ARBA" id="ARBA00022737"/>
    </source>
</evidence>
<comment type="caution">
    <text evidence="5">The sequence shown here is derived from an EMBL/GenBank/DDBJ whole genome shotgun (WGS) entry which is preliminary data.</text>
</comment>
<keyword evidence="2" id="KW-0805">Transcription regulation</keyword>
<dbReference type="SUPFAM" id="SSF50151">
    <property type="entry name" value="SacY-like RNA-binding domain"/>
    <property type="match status" value="1"/>
</dbReference>
<keyword evidence="3" id="KW-0804">Transcription</keyword>
<accession>A0ABS9Q1Q5</accession>
<dbReference type="SUPFAM" id="SSF63520">
    <property type="entry name" value="PTS-regulatory domain, PRD"/>
    <property type="match status" value="2"/>
</dbReference>
<dbReference type="Gene3D" id="1.10.1790.10">
    <property type="entry name" value="PRD domain"/>
    <property type="match status" value="2"/>
</dbReference>
<feature type="domain" description="PRD" evidence="4">
    <location>
        <begin position="167"/>
        <end position="277"/>
    </location>
</feature>
<dbReference type="Proteomes" id="UP001521931">
    <property type="component" value="Unassembled WGS sequence"/>
</dbReference>
<dbReference type="Gene3D" id="2.30.24.10">
    <property type="entry name" value="CAT RNA-binding domain"/>
    <property type="match status" value="1"/>
</dbReference>
<keyword evidence="6" id="KW-1185">Reference proteome</keyword>
<evidence type="ECO:0000256" key="2">
    <source>
        <dbReference type="ARBA" id="ARBA00023015"/>
    </source>
</evidence>
<evidence type="ECO:0000313" key="6">
    <source>
        <dbReference type="Proteomes" id="UP001521931"/>
    </source>
</evidence>
<dbReference type="EMBL" id="JAKRCV010000019">
    <property type="protein sequence ID" value="MCG7321798.1"/>
    <property type="molecule type" value="Genomic_DNA"/>
</dbReference>
<evidence type="ECO:0000313" key="5">
    <source>
        <dbReference type="EMBL" id="MCG7321798.1"/>
    </source>
</evidence>
<dbReference type="PROSITE" id="PS51372">
    <property type="entry name" value="PRD_2"/>
    <property type="match status" value="2"/>
</dbReference>
<dbReference type="PANTHER" id="PTHR30185:SF18">
    <property type="entry name" value="TRANSCRIPTIONAL REGULATOR MTLR"/>
    <property type="match status" value="1"/>
</dbReference>
<dbReference type="Pfam" id="PF00874">
    <property type="entry name" value="PRD"/>
    <property type="match status" value="2"/>
</dbReference>
<dbReference type="Pfam" id="PF03123">
    <property type="entry name" value="CAT_RBD"/>
    <property type="match status" value="1"/>
</dbReference>
<reference evidence="5 6" key="1">
    <citation type="submission" date="2022-02" db="EMBL/GenBank/DDBJ databases">
        <title>Uncovering new skin microbiome diversity through culturing and metagenomics.</title>
        <authorList>
            <person name="Conlan S."/>
            <person name="Deming C."/>
            <person name="Nisc Comparative Sequencing Program N."/>
            <person name="Segre J.A."/>
        </authorList>
    </citation>
    <scope>NUCLEOTIDE SEQUENCE [LARGE SCALE GENOMIC DNA]</scope>
    <source>
        <strain evidence="5 6">ACRQZ</strain>
    </source>
</reference>
<dbReference type="RefSeq" id="WP_037212571.1">
    <property type="nucleotide sequence ID" value="NZ_DAMCTM010000006.1"/>
</dbReference>
<organism evidence="5 6">
    <name type="scientific">Arsenicicoccus bolidensis</name>
    <dbReference type="NCBI Taxonomy" id="229480"/>
    <lineage>
        <taxon>Bacteria</taxon>
        <taxon>Bacillati</taxon>
        <taxon>Actinomycetota</taxon>
        <taxon>Actinomycetes</taxon>
        <taxon>Micrococcales</taxon>
        <taxon>Intrasporangiaceae</taxon>
        <taxon>Arsenicicoccus</taxon>
    </lineage>
</organism>
<feature type="domain" description="PRD" evidence="4">
    <location>
        <begin position="58"/>
        <end position="166"/>
    </location>
</feature>
<dbReference type="InterPro" id="IPR036650">
    <property type="entry name" value="CAT_RNA-bd_dom_sf"/>
</dbReference>
<gene>
    <name evidence="5" type="ORF">MHL29_07850</name>
</gene>
<dbReference type="InterPro" id="IPR011608">
    <property type="entry name" value="PRD"/>
</dbReference>
<dbReference type="InterPro" id="IPR050661">
    <property type="entry name" value="BglG_antiterminators"/>
</dbReference>
<protein>
    <submittedName>
        <fullName evidence="5">PRD domain-containing protein</fullName>
    </submittedName>
</protein>
<evidence type="ECO:0000256" key="3">
    <source>
        <dbReference type="ARBA" id="ARBA00023163"/>
    </source>
</evidence>
<name>A0ABS9Q1Q5_9MICO</name>